<proteinExistence type="predicted"/>
<evidence type="ECO:0000256" key="2">
    <source>
        <dbReference type="ARBA" id="ARBA00012438"/>
    </source>
</evidence>
<dbReference type="Pfam" id="PF02518">
    <property type="entry name" value="HATPase_c"/>
    <property type="match status" value="1"/>
</dbReference>
<sequence length="454" mass="49869">MQSIESETNRRILIIDDNLAIHEDFRKILVSDDSGADLKNAETAFFGAAEDTSPKLNVELDSAHQGREGLDKVVAAIANNRPYAVAFVDMRMPPGWDGLTTIEHLRHADPDLQIVICTAYSDNSWSDICRRLGYTDRLLILKKPFDNAEVCQLAIALTEKWNLSRQACLSTVELERLVDERTSQLLLAETSLRQKQKLEAIGSLAGGVAHEFNNLLQIISGYTRFAMDDRPTDRLLHEDLRNVMNAANQATEITGQLLRFSRNESTEKSFQPTNEIVTGTLNLLRPLLESQIEMEVNLGETDANVLANREAISQAILNLCINARDAMPDGGRLTITTEVEEPSDLQTGTAMADDLSFHDGRYSVIAITDTGCGIPTDLADRIFDPFFTTKEVGKGTGLGLAMVFAAAQDHEGAVTVQSIEGKGSTFRIYLPVAVQPSETADCGQYPQALLQAQG</sequence>
<evidence type="ECO:0000256" key="5">
    <source>
        <dbReference type="ARBA" id="ARBA00022741"/>
    </source>
</evidence>
<evidence type="ECO:0000256" key="8">
    <source>
        <dbReference type="ARBA" id="ARBA00023012"/>
    </source>
</evidence>
<accession>A0A5C6DV27</accession>
<evidence type="ECO:0000259" key="10">
    <source>
        <dbReference type="PROSITE" id="PS50109"/>
    </source>
</evidence>
<keyword evidence="4" id="KW-0808">Transferase</keyword>
<dbReference type="InterPro" id="IPR036890">
    <property type="entry name" value="HATPase_C_sf"/>
</dbReference>
<feature type="modified residue" description="4-aspartylphosphate" evidence="9">
    <location>
        <position position="89"/>
    </location>
</feature>
<keyword evidence="7" id="KW-0067">ATP-binding</keyword>
<feature type="domain" description="Response regulatory" evidence="11">
    <location>
        <begin position="27"/>
        <end position="158"/>
    </location>
</feature>
<name>A0A5C6DV27_9BACT</name>
<keyword evidence="3 9" id="KW-0597">Phosphoprotein</keyword>
<dbReference type="PRINTS" id="PR00344">
    <property type="entry name" value="BCTRLSENSOR"/>
</dbReference>
<dbReference type="PANTHER" id="PTHR43065">
    <property type="entry name" value="SENSOR HISTIDINE KINASE"/>
    <property type="match status" value="1"/>
</dbReference>
<dbReference type="GO" id="GO:0000155">
    <property type="term" value="F:phosphorelay sensor kinase activity"/>
    <property type="evidence" value="ECO:0007669"/>
    <property type="project" value="InterPro"/>
</dbReference>
<dbReference type="Gene3D" id="3.30.565.10">
    <property type="entry name" value="Histidine kinase-like ATPase, C-terminal domain"/>
    <property type="match status" value="1"/>
</dbReference>
<feature type="domain" description="Histidine kinase" evidence="10">
    <location>
        <begin position="207"/>
        <end position="434"/>
    </location>
</feature>
<dbReference type="SUPFAM" id="SSF47384">
    <property type="entry name" value="Homodimeric domain of signal transducing histidine kinase"/>
    <property type="match status" value="1"/>
</dbReference>
<dbReference type="InterPro" id="IPR003594">
    <property type="entry name" value="HATPase_dom"/>
</dbReference>
<evidence type="ECO:0000256" key="9">
    <source>
        <dbReference type="PROSITE-ProRule" id="PRU00169"/>
    </source>
</evidence>
<dbReference type="RefSeq" id="WP_197171455.1">
    <property type="nucleotide sequence ID" value="NZ_SJPY01000004.1"/>
</dbReference>
<dbReference type="InterPro" id="IPR011006">
    <property type="entry name" value="CheY-like_superfamily"/>
</dbReference>
<evidence type="ECO:0000259" key="11">
    <source>
        <dbReference type="PROSITE" id="PS50110"/>
    </source>
</evidence>
<dbReference type="EMBL" id="SJPY01000004">
    <property type="protein sequence ID" value="TWU41223.1"/>
    <property type="molecule type" value="Genomic_DNA"/>
</dbReference>
<dbReference type="Pfam" id="PF00512">
    <property type="entry name" value="HisKA"/>
    <property type="match status" value="1"/>
</dbReference>
<dbReference type="GO" id="GO:0005524">
    <property type="term" value="F:ATP binding"/>
    <property type="evidence" value="ECO:0007669"/>
    <property type="project" value="UniProtKB-KW"/>
</dbReference>
<dbReference type="EC" id="2.7.13.3" evidence="2"/>
<dbReference type="InterPro" id="IPR005467">
    <property type="entry name" value="His_kinase_dom"/>
</dbReference>
<dbReference type="Proteomes" id="UP000315471">
    <property type="component" value="Unassembled WGS sequence"/>
</dbReference>
<dbReference type="Gene3D" id="1.10.287.130">
    <property type="match status" value="1"/>
</dbReference>
<dbReference type="Gene3D" id="3.40.50.2300">
    <property type="match status" value="1"/>
</dbReference>
<dbReference type="SMART" id="SM00388">
    <property type="entry name" value="HisKA"/>
    <property type="match status" value="1"/>
</dbReference>
<dbReference type="PANTHER" id="PTHR43065:SF46">
    <property type="entry name" value="C4-DICARBOXYLATE TRANSPORT SENSOR PROTEIN DCTB"/>
    <property type="match status" value="1"/>
</dbReference>
<evidence type="ECO:0000313" key="12">
    <source>
        <dbReference type="EMBL" id="TWU41223.1"/>
    </source>
</evidence>
<comment type="caution">
    <text evidence="12">The sequence shown here is derived from an EMBL/GenBank/DDBJ whole genome shotgun (WGS) entry which is preliminary data.</text>
</comment>
<dbReference type="SMART" id="SM00387">
    <property type="entry name" value="HATPase_c"/>
    <property type="match status" value="1"/>
</dbReference>
<dbReference type="CDD" id="cd00082">
    <property type="entry name" value="HisKA"/>
    <property type="match status" value="1"/>
</dbReference>
<dbReference type="InterPro" id="IPR004358">
    <property type="entry name" value="Sig_transdc_His_kin-like_C"/>
</dbReference>
<gene>
    <name evidence="12" type="ORF">Q31b_26620</name>
</gene>
<keyword evidence="13" id="KW-1185">Reference proteome</keyword>
<dbReference type="SUPFAM" id="SSF52172">
    <property type="entry name" value="CheY-like"/>
    <property type="match status" value="1"/>
</dbReference>
<reference evidence="12 13" key="1">
    <citation type="submission" date="2019-02" db="EMBL/GenBank/DDBJ databases">
        <title>Deep-cultivation of Planctomycetes and their phenomic and genomic characterization uncovers novel biology.</title>
        <authorList>
            <person name="Wiegand S."/>
            <person name="Jogler M."/>
            <person name="Boedeker C."/>
            <person name="Pinto D."/>
            <person name="Vollmers J."/>
            <person name="Rivas-Marin E."/>
            <person name="Kohn T."/>
            <person name="Peeters S.H."/>
            <person name="Heuer A."/>
            <person name="Rast P."/>
            <person name="Oberbeckmann S."/>
            <person name="Bunk B."/>
            <person name="Jeske O."/>
            <person name="Meyerdierks A."/>
            <person name="Storesund J.E."/>
            <person name="Kallscheuer N."/>
            <person name="Luecker S."/>
            <person name="Lage O.M."/>
            <person name="Pohl T."/>
            <person name="Merkel B.J."/>
            <person name="Hornburger P."/>
            <person name="Mueller R.-W."/>
            <person name="Bruemmer F."/>
            <person name="Labrenz M."/>
            <person name="Spormann A.M."/>
            <person name="Op Den Camp H."/>
            <person name="Overmann J."/>
            <person name="Amann R."/>
            <person name="Jetten M.S.M."/>
            <person name="Mascher T."/>
            <person name="Medema M.H."/>
            <person name="Devos D.P."/>
            <person name="Kaster A.-K."/>
            <person name="Ovreas L."/>
            <person name="Rohde M."/>
            <person name="Galperin M.Y."/>
            <person name="Jogler C."/>
        </authorList>
    </citation>
    <scope>NUCLEOTIDE SEQUENCE [LARGE SCALE GENOMIC DNA]</scope>
    <source>
        <strain evidence="12 13">Q31b</strain>
    </source>
</reference>
<keyword evidence="5" id="KW-0547">Nucleotide-binding</keyword>
<evidence type="ECO:0000256" key="1">
    <source>
        <dbReference type="ARBA" id="ARBA00000085"/>
    </source>
</evidence>
<evidence type="ECO:0000313" key="13">
    <source>
        <dbReference type="Proteomes" id="UP000315471"/>
    </source>
</evidence>
<dbReference type="PROSITE" id="PS50109">
    <property type="entry name" value="HIS_KIN"/>
    <property type="match status" value="1"/>
</dbReference>
<dbReference type="InterPro" id="IPR003661">
    <property type="entry name" value="HisK_dim/P_dom"/>
</dbReference>
<dbReference type="InterPro" id="IPR036097">
    <property type="entry name" value="HisK_dim/P_sf"/>
</dbReference>
<keyword evidence="6" id="KW-0418">Kinase</keyword>
<keyword evidence="8" id="KW-0902">Two-component regulatory system</keyword>
<evidence type="ECO:0000256" key="7">
    <source>
        <dbReference type="ARBA" id="ARBA00022840"/>
    </source>
</evidence>
<dbReference type="AlphaFoldDB" id="A0A5C6DV27"/>
<evidence type="ECO:0000256" key="3">
    <source>
        <dbReference type="ARBA" id="ARBA00022553"/>
    </source>
</evidence>
<organism evidence="12 13">
    <name type="scientific">Novipirellula aureliae</name>
    <dbReference type="NCBI Taxonomy" id="2527966"/>
    <lineage>
        <taxon>Bacteria</taxon>
        <taxon>Pseudomonadati</taxon>
        <taxon>Planctomycetota</taxon>
        <taxon>Planctomycetia</taxon>
        <taxon>Pirellulales</taxon>
        <taxon>Pirellulaceae</taxon>
        <taxon>Novipirellula</taxon>
    </lineage>
</organism>
<comment type="catalytic activity">
    <reaction evidence="1">
        <text>ATP + protein L-histidine = ADP + protein N-phospho-L-histidine.</text>
        <dbReference type="EC" id="2.7.13.3"/>
    </reaction>
</comment>
<protein>
    <recommendedName>
        <fullName evidence="2">histidine kinase</fullName>
        <ecNumber evidence="2">2.7.13.3</ecNumber>
    </recommendedName>
</protein>
<dbReference type="InterPro" id="IPR001789">
    <property type="entry name" value="Sig_transdc_resp-reg_receiver"/>
</dbReference>
<dbReference type="SUPFAM" id="SSF55874">
    <property type="entry name" value="ATPase domain of HSP90 chaperone/DNA topoisomerase II/histidine kinase"/>
    <property type="match status" value="1"/>
</dbReference>
<evidence type="ECO:0000256" key="4">
    <source>
        <dbReference type="ARBA" id="ARBA00022679"/>
    </source>
</evidence>
<dbReference type="SMART" id="SM00448">
    <property type="entry name" value="REC"/>
    <property type="match status" value="1"/>
</dbReference>
<evidence type="ECO:0000256" key="6">
    <source>
        <dbReference type="ARBA" id="ARBA00022777"/>
    </source>
</evidence>
<dbReference type="PROSITE" id="PS50110">
    <property type="entry name" value="RESPONSE_REGULATORY"/>
    <property type="match status" value="1"/>
</dbReference>
<dbReference type="Pfam" id="PF00072">
    <property type="entry name" value="Response_reg"/>
    <property type="match status" value="1"/>
</dbReference>